<accession>A0A8H7PXW2</accession>
<feature type="chain" id="PRO_5034334540" evidence="2">
    <location>
        <begin position="18"/>
        <end position="207"/>
    </location>
</feature>
<feature type="compositionally biased region" description="Basic and acidic residues" evidence="1">
    <location>
        <begin position="156"/>
        <end position="168"/>
    </location>
</feature>
<evidence type="ECO:0000256" key="2">
    <source>
        <dbReference type="SAM" id="SignalP"/>
    </source>
</evidence>
<reference evidence="3" key="1">
    <citation type="submission" date="2020-12" db="EMBL/GenBank/DDBJ databases">
        <title>Metabolic potential, ecology and presence of endohyphal bacteria is reflected in genomic diversity of Mucoromycotina.</title>
        <authorList>
            <person name="Muszewska A."/>
            <person name="Okrasinska A."/>
            <person name="Steczkiewicz K."/>
            <person name="Drgas O."/>
            <person name="Orlowska M."/>
            <person name="Perlinska-Lenart U."/>
            <person name="Aleksandrzak-Piekarczyk T."/>
            <person name="Szatraj K."/>
            <person name="Zielenkiewicz U."/>
            <person name="Pilsyk S."/>
            <person name="Malc E."/>
            <person name="Mieczkowski P."/>
            <person name="Kruszewska J.S."/>
            <person name="Biernat P."/>
            <person name="Pawlowska J."/>
        </authorList>
    </citation>
    <scope>NUCLEOTIDE SEQUENCE</scope>
    <source>
        <strain evidence="3">WA0000067209</strain>
    </source>
</reference>
<dbReference type="EMBL" id="JAEPQZ010000004">
    <property type="protein sequence ID" value="KAG2182141.1"/>
    <property type="molecule type" value="Genomic_DNA"/>
</dbReference>
<dbReference type="Proteomes" id="UP000654370">
    <property type="component" value="Unassembled WGS sequence"/>
</dbReference>
<organism evidence="3 4">
    <name type="scientific">Mortierella isabellina</name>
    <name type="common">Filamentous fungus</name>
    <name type="synonym">Umbelopsis isabellina</name>
    <dbReference type="NCBI Taxonomy" id="91625"/>
    <lineage>
        <taxon>Eukaryota</taxon>
        <taxon>Fungi</taxon>
        <taxon>Fungi incertae sedis</taxon>
        <taxon>Mucoromycota</taxon>
        <taxon>Mucoromycotina</taxon>
        <taxon>Umbelopsidomycetes</taxon>
        <taxon>Umbelopsidales</taxon>
        <taxon>Umbelopsidaceae</taxon>
        <taxon>Umbelopsis</taxon>
    </lineage>
</organism>
<dbReference type="AlphaFoldDB" id="A0A8H7PXW2"/>
<protein>
    <submittedName>
        <fullName evidence="3">Uncharacterized protein</fullName>
    </submittedName>
</protein>
<comment type="caution">
    <text evidence="3">The sequence shown here is derived from an EMBL/GenBank/DDBJ whole genome shotgun (WGS) entry which is preliminary data.</text>
</comment>
<keyword evidence="2" id="KW-0732">Signal</keyword>
<name>A0A8H7PXW2_MORIS</name>
<keyword evidence="4" id="KW-1185">Reference proteome</keyword>
<dbReference type="OrthoDB" id="10317003at2759"/>
<feature type="signal peptide" evidence="2">
    <location>
        <begin position="1"/>
        <end position="17"/>
    </location>
</feature>
<feature type="region of interest" description="Disordered" evidence="1">
    <location>
        <begin position="147"/>
        <end position="168"/>
    </location>
</feature>
<evidence type="ECO:0000313" key="3">
    <source>
        <dbReference type="EMBL" id="KAG2182141.1"/>
    </source>
</evidence>
<evidence type="ECO:0000256" key="1">
    <source>
        <dbReference type="SAM" id="MobiDB-lite"/>
    </source>
</evidence>
<sequence length="207" mass="22781">MKLTLAVVSVLVAAVSSAHVPKGAATLLQPSHLTCHSQVLPLLQKSCRHGSGMQYCVAQNFTAFYPKTCPQGLFQSRIKNQCKSIKSKPINGNVIRNQCIADDETLCQAKKNSPQIVNFIDSIQNALARQPTKSITKRYVKENIRNPTAAKSKTLKHQEVTTTDKGRADRSQEAVAKVIIPFQKGRMCRTRVVGLRKRSGKKAAKKA</sequence>
<gene>
    <name evidence="3" type="ORF">INT43_007068</name>
</gene>
<proteinExistence type="predicted"/>
<evidence type="ECO:0000313" key="4">
    <source>
        <dbReference type="Proteomes" id="UP000654370"/>
    </source>
</evidence>